<gene>
    <name evidence="3" type="ORF">AAE021_14080</name>
</gene>
<dbReference type="PANTHER" id="PTHR33164">
    <property type="entry name" value="TRANSCRIPTIONAL REGULATOR, MARR FAMILY"/>
    <property type="match status" value="1"/>
</dbReference>
<dbReference type="Proteomes" id="UP001448858">
    <property type="component" value="Chromosome"/>
</dbReference>
<dbReference type="SMART" id="SM00347">
    <property type="entry name" value="HTH_MARR"/>
    <property type="match status" value="1"/>
</dbReference>
<name>A0ABZ2ZT69_9MICC</name>
<organism evidence="3 4">
    <name type="scientific">Arthrobacter citreus</name>
    <dbReference type="NCBI Taxonomy" id="1670"/>
    <lineage>
        <taxon>Bacteria</taxon>
        <taxon>Bacillati</taxon>
        <taxon>Actinomycetota</taxon>
        <taxon>Actinomycetes</taxon>
        <taxon>Micrococcales</taxon>
        <taxon>Micrococcaceae</taxon>
        <taxon>Arthrobacter</taxon>
    </lineage>
</organism>
<dbReference type="InterPro" id="IPR000835">
    <property type="entry name" value="HTH_MarR-typ"/>
</dbReference>
<dbReference type="SUPFAM" id="SSF46785">
    <property type="entry name" value="Winged helix' DNA-binding domain"/>
    <property type="match status" value="1"/>
</dbReference>
<dbReference type="Gene3D" id="1.10.10.10">
    <property type="entry name" value="Winged helix-like DNA-binding domain superfamily/Winged helix DNA-binding domain"/>
    <property type="match status" value="1"/>
</dbReference>
<dbReference type="PANTHER" id="PTHR33164:SF106">
    <property type="entry name" value="TRANSCRIPTIONAL REGULATORY PROTEIN"/>
    <property type="match status" value="1"/>
</dbReference>
<dbReference type="PRINTS" id="PR00598">
    <property type="entry name" value="HTHMARR"/>
</dbReference>
<accession>A0ABZ2ZT69</accession>
<proteinExistence type="predicted"/>
<dbReference type="PROSITE" id="PS50995">
    <property type="entry name" value="HTH_MARR_2"/>
    <property type="match status" value="1"/>
</dbReference>
<evidence type="ECO:0000313" key="4">
    <source>
        <dbReference type="Proteomes" id="UP001448858"/>
    </source>
</evidence>
<evidence type="ECO:0000313" key="3">
    <source>
        <dbReference type="EMBL" id="WZP15285.1"/>
    </source>
</evidence>
<feature type="domain" description="HTH marR-type" evidence="2">
    <location>
        <begin position="19"/>
        <end position="159"/>
    </location>
</feature>
<reference evidence="3 4" key="1">
    <citation type="submission" date="2024-04" db="EMBL/GenBank/DDBJ databases">
        <title>Arthrobacter sp. from Plains bison fecal sample.</title>
        <authorList>
            <person name="Ruzzini A."/>
        </authorList>
    </citation>
    <scope>NUCLEOTIDE SEQUENCE [LARGE SCALE GENOMIC DNA]</scope>
    <source>
        <strain evidence="3 4">EINP1</strain>
    </source>
</reference>
<dbReference type="EMBL" id="CP151657">
    <property type="protein sequence ID" value="WZP15285.1"/>
    <property type="molecule type" value="Genomic_DNA"/>
</dbReference>
<dbReference type="Pfam" id="PF12802">
    <property type="entry name" value="MarR_2"/>
    <property type="match status" value="1"/>
</dbReference>
<evidence type="ECO:0000256" key="1">
    <source>
        <dbReference type="SAM" id="MobiDB-lite"/>
    </source>
</evidence>
<keyword evidence="4" id="KW-1185">Reference proteome</keyword>
<dbReference type="InterPro" id="IPR036390">
    <property type="entry name" value="WH_DNA-bd_sf"/>
</dbReference>
<evidence type="ECO:0000259" key="2">
    <source>
        <dbReference type="PROSITE" id="PS50995"/>
    </source>
</evidence>
<protein>
    <submittedName>
        <fullName evidence="3">MarR family winged helix-turn-helix transcriptional regulator</fullName>
    </submittedName>
</protein>
<feature type="region of interest" description="Disordered" evidence="1">
    <location>
        <begin position="1"/>
        <end position="20"/>
    </location>
</feature>
<dbReference type="InterPro" id="IPR036388">
    <property type="entry name" value="WH-like_DNA-bd_sf"/>
</dbReference>
<dbReference type="InterPro" id="IPR039422">
    <property type="entry name" value="MarR/SlyA-like"/>
</dbReference>
<dbReference type="RefSeq" id="WP_342022951.1">
    <property type="nucleotide sequence ID" value="NZ_CP151657.1"/>
</dbReference>
<sequence length="178" mass="19837">MCPSSSAGVPGFWYSGDPDQESGRTVLKALRDYRAAEQDMRRRTREALGINEKDMQALRHLMRAQEQGNSLSPTDVSRLLAISTASTTALIDRLVSSGHVRRELHPTDRRALELVPTEKSSREMREIFGSMHHRMMAVARALSPDEAEIVARFLQQLTDIVDEKPAPDQEPGEISGPS</sequence>